<evidence type="ECO:0000313" key="2">
    <source>
        <dbReference type="Proteomes" id="UP000286288"/>
    </source>
</evidence>
<dbReference type="RefSeq" id="WP_151196563.1">
    <property type="nucleotide sequence ID" value="NZ_JALKPJ010000003.1"/>
</dbReference>
<reference evidence="1 2" key="1">
    <citation type="submission" date="2018-08" db="EMBL/GenBank/DDBJ databases">
        <title>A genome reference for cultivated species of the human gut microbiota.</title>
        <authorList>
            <person name="Zou Y."/>
            <person name="Xue W."/>
            <person name="Luo G."/>
        </authorList>
    </citation>
    <scope>NUCLEOTIDE SEQUENCE [LARGE SCALE GENOMIC DNA]</scope>
    <source>
        <strain evidence="1 2">AF48-16</strain>
    </source>
</reference>
<comment type="caution">
    <text evidence="1">The sequence shown here is derived from an EMBL/GenBank/DDBJ whole genome shotgun (WGS) entry which is preliminary data.</text>
</comment>
<name>A0A415ELU5_ENTCA</name>
<gene>
    <name evidence="1" type="ORF">DW084_17565</name>
</gene>
<dbReference type="AlphaFoldDB" id="A0A415ELU5"/>
<sequence length="75" mass="8709">MNAKKGVIEVFWTNVLWHMENKNIKMSDLVNGKTTAAKNKTANIMLRRVQEIADILEIDDYAILFEEIEPTEENE</sequence>
<dbReference type="Proteomes" id="UP000286288">
    <property type="component" value="Unassembled WGS sequence"/>
</dbReference>
<protein>
    <submittedName>
        <fullName evidence="1">Uncharacterized protein</fullName>
    </submittedName>
</protein>
<dbReference type="EMBL" id="QRMZ01000038">
    <property type="protein sequence ID" value="RHK03127.1"/>
    <property type="molecule type" value="Genomic_DNA"/>
</dbReference>
<proteinExistence type="predicted"/>
<organism evidence="1 2">
    <name type="scientific">Enterococcus casseliflavus</name>
    <name type="common">Enterococcus flavescens</name>
    <dbReference type="NCBI Taxonomy" id="37734"/>
    <lineage>
        <taxon>Bacteria</taxon>
        <taxon>Bacillati</taxon>
        <taxon>Bacillota</taxon>
        <taxon>Bacilli</taxon>
        <taxon>Lactobacillales</taxon>
        <taxon>Enterococcaceae</taxon>
        <taxon>Enterococcus</taxon>
    </lineage>
</organism>
<evidence type="ECO:0000313" key="1">
    <source>
        <dbReference type="EMBL" id="RHK03127.1"/>
    </source>
</evidence>
<accession>A0A415ELU5</accession>